<evidence type="ECO:0000313" key="1">
    <source>
        <dbReference type="EMBL" id="TJZ60077.1"/>
    </source>
</evidence>
<organism evidence="1 2">
    <name type="scientific">Sphingobacterium olei</name>
    <dbReference type="NCBI Taxonomy" id="2571155"/>
    <lineage>
        <taxon>Bacteria</taxon>
        <taxon>Pseudomonadati</taxon>
        <taxon>Bacteroidota</taxon>
        <taxon>Sphingobacteriia</taxon>
        <taxon>Sphingobacteriales</taxon>
        <taxon>Sphingobacteriaceae</taxon>
        <taxon>Sphingobacterium</taxon>
    </lineage>
</organism>
<accession>A0A4U0NYW6</accession>
<dbReference type="Proteomes" id="UP000306808">
    <property type="component" value="Unassembled WGS sequence"/>
</dbReference>
<dbReference type="RefSeq" id="WP_136902017.1">
    <property type="nucleotide sequence ID" value="NZ_SUME01000005.1"/>
</dbReference>
<proteinExistence type="predicted"/>
<name>A0A4U0NYW6_9SPHI</name>
<comment type="caution">
    <text evidence="1">The sequence shown here is derived from an EMBL/GenBank/DDBJ whole genome shotgun (WGS) entry which is preliminary data.</text>
</comment>
<dbReference type="OrthoDB" id="840060at2"/>
<dbReference type="AlphaFoldDB" id="A0A4U0NYW6"/>
<reference evidence="1 2" key="1">
    <citation type="submission" date="2019-04" db="EMBL/GenBank/DDBJ databases">
        <title>Sphingobacterium olei sp. nov., isolated from oil-contaminated soil.</title>
        <authorList>
            <person name="Liu B."/>
        </authorList>
    </citation>
    <scope>NUCLEOTIDE SEQUENCE [LARGE SCALE GENOMIC DNA]</scope>
    <source>
        <strain evidence="1 2">HAL-9</strain>
    </source>
</reference>
<dbReference type="EMBL" id="SUME01000005">
    <property type="protein sequence ID" value="TJZ60077.1"/>
    <property type="molecule type" value="Genomic_DNA"/>
</dbReference>
<sequence>MNMLEYAKTILKKVSFDKEIFKREYKKFVTMLSDKESEKLIEWQQSNFRDTINGNNLKTKGNKDEEV</sequence>
<gene>
    <name evidence="1" type="ORF">FAZ15_14435</name>
</gene>
<evidence type="ECO:0000313" key="2">
    <source>
        <dbReference type="Proteomes" id="UP000306808"/>
    </source>
</evidence>
<protein>
    <submittedName>
        <fullName evidence="1">Uncharacterized protein</fullName>
    </submittedName>
</protein>
<keyword evidence="2" id="KW-1185">Reference proteome</keyword>